<dbReference type="EMBL" id="BLAL01000012">
    <property type="protein sequence ID" value="GES74505.1"/>
    <property type="molecule type" value="Genomic_DNA"/>
</dbReference>
<feature type="binding site" description="axial binding residue" evidence="11">
    <location>
        <position position="440"/>
    </location>
    <ligand>
        <name>heme</name>
        <dbReference type="ChEBI" id="CHEBI:30413"/>
    </ligand>
    <ligandPart>
        <name>Fe</name>
        <dbReference type="ChEBI" id="CHEBI:18248"/>
    </ligandPart>
</feature>
<evidence type="ECO:0000256" key="5">
    <source>
        <dbReference type="ARBA" id="ARBA00022692"/>
    </source>
</evidence>
<keyword evidence="12" id="KW-0560">Oxidoreductase</keyword>
<gene>
    <name evidence="14" type="ORF">RCL2_000198300</name>
</gene>
<evidence type="ECO:0000256" key="12">
    <source>
        <dbReference type="RuleBase" id="RU000461"/>
    </source>
</evidence>
<keyword evidence="9 12" id="KW-0503">Monooxygenase</keyword>
<dbReference type="Gene3D" id="1.10.630.10">
    <property type="entry name" value="Cytochrome P450"/>
    <property type="match status" value="1"/>
</dbReference>
<dbReference type="GO" id="GO:0016020">
    <property type="term" value="C:membrane"/>
    <property type="evidence" value="ECO:0007669"/>
    <property type="project" value="UniProtKB-SubCell"/>
</dbReference>
<comment type="caution">
    <text evidence="14">The sequence shown here is derived from an EMBL/GenBank/DDBJ whole genome shotgun (WGS) entry which is preliminary data.</text>
</comment>
<protein>
    <submittedName>
        <fullName evidence="14">Cytochrome P450</fullName>
    </submittedName>
</protein>
<evidence type="ECO:0000256" key="9">
    <source>
        <dbReference type="ARBA" id="ARBA00023033"/>
    </source>
</evidence>
<dbReference type="CDD" id="cd11041">
    <property type="entry name" value="CYP503A1-like"/>
    <property type="match status" value="1"/>
</dbReference>
<dbReference type="SUPFAM" id="SSF48264">
    <property type="entry name" value="Cytochrome P450"/>
    <property type="match status" value="1"/>
</dbReference>
<dbReference type="GO" id="GO:0005506">
    <property type="term" value="F:iron ion binding"/>
    <property type="evidence" value="ECO:0007669"/>
    <property type="project" value="InterPro"/>
</dbReference>
<dbReference type="GO" id="GO:0016705">
    <property type="term" value="F:oxidoreductase activity, acting on paired donors, with incorporation or reduction of molecular oxygen"/>
    <property type="evidence" value="ECO:0007669"/>
    <property type="project" value="InterPro"/>
</dbReference>
<dbReference type="AlphaFoldDB" id="A0A8H3KV22"/>
<keyword evidence="8 11" id="KW-0408">Iron</keyword>
<dbReference type="InterPro" id="IPR001128">
    <property type="entry name" value="Cyt_P450"/>
</dbReference>
<evidence type="ECO:0000256" key="8">
    <source>
        <dbReference type="ARBA" id="ARBA00023004"/>
    </source>
</evidence>
<proteinExistence type="inferred from homology"/>
<evidence type="ECO:0000256" key="6">
    <source>
        <dbReference type="ARBA" id="ARBA00022723"/>
    </source>
</evidence>
<evidence type="ECO:0000313" key="14">
    <source>
        <dbReference type="EMBL" id="GES74505.1"/>
    </source>
</evidence>
<keyword evidence="4 11" id="KW-0349">Heme</keyword>
<dbReference type="OrthoDB" id="1844152at2759"/>
<keyword evidence="13" id="KW-0732">Signal</keyword>
<dbReference type="InterPro" id="IPR017972">
    <property type="entry name" value="Cyt_P450_CS"/>
</dbReference>
<keyword evidence="10" id="KW-0472">Membrane</keyword>
<dbReference type="InterPro" id="IPR002403">
    <property type="entry name" value="Cyt_P450_E_grp-IV"/>
</dbReference>
<evidence type="ECO:0000256" key="7">
    <source>
        <dbReference type="ARBA" id="ARBA00022989"/>
    </source>
</evidence>
<evidence type="ECO:0000256" key="13">
    <source>
        <dbReference type="SAM" id="SignalP"/>
    </source>
</evidence>
<accession>A0A8H3KV22</accession>
<evidence type="ECO:0000256" key="11">
    <source>
        <dbReference type="PIRSR" id="PIRSR602403-1"/>
    </source>
</evidence>
<dbReference type="PANTHER" id="PTHR46206">
    <property type="entry name" value="CYTOCHROME P450"/>
    <property type="match status" value="1"/>
</dbReference>
<organism evidence="14 15">
    <name type="scientific">Rhizophagus clarus</name>
    <dbReference type="NCBI Taxonomy" id="94130"/>
    <lineage>
        <taxon>Eukaryota</taxon>
        <taxon>Fungi</taxon>
        <taxon>Fungi incertae sedis</taxon>
        <taxon>Mucoromycota</taxon>
        <taxon>Glomeromycotina</taxon>
        <taxon>Glomeromycetes</taxon>
        <taxon>Glomerales</taxon>
        <taxon>Glomeraceae</taxon>
        <taxon>Rhizophagus</taxon>
    </lineage>
</organism>
<dbReference type="GO" id="GO:0004497">
    <property type="term" value="F:monooxygenase activity"/>
    <property type="evidence" value="ECO:0007669"/>
    <property type="project" value="UniProtKB-KW"/>
</dbReference>
<dbReference type="PROSITE" id="PS00086">
    <property type="entry name" value="CYTOCHROME_P450"/>
    <property type="match status" value="1"/>
</dbReference>
<evidence type="ECO:0000256" key="2">
    <source>
        <dbReference type="ARBA" id="ARBA00004370"/>
    </source>
</evidence>
<evidence type="ECO:0000256" key="1">
    <source>
        <dbReference type="ARBA" id="ARBA00001971"/>
    </source>
</evidence>
<reference evidence="14" key="1">
    <citation type="submission" date="2019-10" db="EMBL/GenBank/DDBJ databases">
        <title>Conservation and host-specific expression of non-tandemly repeated heterogenous ribosome RNA gene in arbuscular mycorrhizal fungi.</title>
        <authorList>
            <person name="Maeda T."/>
            <person name="Kobayashi Y."/>
            <person name="Nakagawa T."/>
            <person name="Ezawa T."/>
            <person name="Yamaguchi K."/>
            <person name="Bino T."/>
            <person name="Nishimoto Y."/>
            <person name="Shigenobu S."/>
            <person name="Kawaguchi M."/>
        </authorList>
    </citation>
    <scope>NUCLEOTIDE SEQUENCE</scope>
    <source>
        <strain evidence="14">HR1</strain>
    </source>
</reference>
<keyword evidence="5" id="KW-0812">Transmembrane</keyword>
<comment type="cofactor">
    <cofactor evidence="1 11">
        <name>heme</name>
        <dbReference type="ChEBI" id="CHEBI:30413"/>
    </cofactor>
</comment>
<keyword evidence="6 11" id="KW-0479">Metal-binding</keyword>
<dbReference type="GO" id="GO:0020037">
    <property type="term" value="F:heme binding"/>
    <property type="evidence" value="ECO:0007669"/>
    <property type="project" value="InterPro"/>
</dbReference>
<dbReference type="PANTHER" id="PTHR46206:SF5">
    <property type="entry name" value="P450, PUTATIVE (EUROFUNG)-RELATED"/>
    <property type="match status" value="1"/>
</dbReference>
<comment type="similarity">
    <text evidence="3 12">Belongs to the cytochrome P450 family.</text>
</comment>
<evidence type="ECO:0000256" key="4">
    <source>
        <dbReference type="ARBA" id="ARBA00022617"/>
    </source>
</evidence>
<sequence length="499" mass="57542">MYQVIILGTILLVSLYVSKRIHNQKLNMPPLVRYKIPIIGHTYSYLFNCEEFLKQCKKEYGDIFSIYVWGHVRTIVGKEYAQDILSRDDAFNFSVAFNKKFPGDLLLKNLGPFDPTRLLKDHITCKLDLYSERMQKSLYSATQKYIDIGDHDGPKVFNNMYHLMTRIISTPIANIFIGEEESQYEEVIKTFSEFTSDSAALLKVPPILDFIYPGLQNYFNRILVKSGLYNPATKHQDILTKHIKNQVCKRLEEKKKYGDSWKRPNDFLQDIMERDDFDPINVSYLSLADRMFALIFASIHTTAGGCANAFMDLASRPQYMQELYEEQLEVHKEADENGVLPFEALNKMKKLDSFVRESLRLVGHLTSLEHAVIKNYTFSNGLQVPKDRVVYVYADDVYQDESLQGPNPKSFEPFRHVDKNTVASKISKNYLPFGGGRHACPGRYFAINEIKFFMHNMILNYNFRTESGKVEKRKMIGPAALPSTSGIIIEKKVLEVKSN</sequence>
<dbReference type="PRINTS" id="PR00465">
    <property type="entry name" value="EP450IV"/>
</dbReference>
<evidence type="ECO:0000313" key="15">
    <source>
        <dbReference type="Proteomes" id="UP000615446"/>
    </source>
</evidence>
<feature type="chain" id="PRO_5034077692" evidence="13">
    <location>
        <begin position="21"/>
        <end position="499"/>
    </location>
</feature>
<dbReference type="Pfam" id="PF00067">
    <property type="entry name" value="p450"/>
    <property type="match status" value="1"/>
</dbReference>
<feature type="signal peptide" evidence="13">
    <location>
        <begin position="1"/>
        <end position="20"/>
    </location>
</feature>
<name>A0A8H3KV22_9GLOM</name>
<dbReference type="InterPro" id="IPR036396">
    <property type="entry name" value="Cyt_P450_sf"/>
</dbReference>
<keyword evidence="7" id="KW-1133">Transmembrane helix</keyword>
<evidence type="ECO:0000256" key="10">
    <source>
        <dbReference type="ARBA" id="ARBA00023136"/>
    </source>
</evidence>
<dbReference type="Proteomes" id="UP000615446">
    <property type="component" value="Unassembled WGS sequence"/>
</dbReference>
<evidence type="ECO:0000256" key="3">
    <source>
        <dbReference type="ARBA" id="ARBA00010617"/>
    </source>
</evidence>
<comment type="subcellular location">
    <subcellularLocation>
        <location evidence="2">Membrane</location>
    </subcellularLocation>
</comment>